<dbReference type="PANTHER" id="PTHR47074:SF48">
    <property type="entry name" value="POLYNUCLEOTIDYL TRANSFERASE, RIBONUCLEASE H-LIKE SUPERFAMILY PROTEIN"/>
    <property type="match status" value="1"/>
</dbReference>
<proteinExistence type="predicted"/>
<dbReference type="Pfam" id="PF13456">
    <property type="entry name" value="RVT_3"/>
    <property type="match status" value="1"/>
</dbReference>
<feature type="domain" description="RNase H type-1" evidence="1">
    <location>
        <begin position="167"/>
        <end position="256"/>
    </location>
</feature>
<dbReference type="EMBL" id="DF973127">
    <property type="protein sequence ID" value="GAU12957.1"/>
    <property type="molecule type" value="Genomic_DNA"/>
</dbReference>
<dbReference type="Proteomes" id="UP000242715">
    <property type="component" value="Unassembled WGS sequence"/>
</dbReference>
<protein>
    <recommendedName>
        <fullName evidence="1">RNase H type-1 domain-containing protein</fullName>
    </recommendedName>
</protein>
<dbReference type="GO" id="GO:0003676">
    <property type="term" value="F:nucleic acid binding"/>
    <property type="evidence" value="ECO:0007669"/>
    <property type="project" value="InterPro"/>
</dbReference>
<dbReference type="PANTHER" id="PTHR47074">
    <property type="entry name" value="BNAC02G40300D PROTEIN"/>
    <property type="match status" value="1"/>
</dbReference>
<keyword evidence="3" id="KW-1185">Reference proteome</keyword>
<accession>A0A2Z6MJ42</accession>
<name>A0A2Z6MJ42_TRISU</name>
<sequence>MTNIKKGDPLRSLWGHHASQVILRRGLRWRLGNGDNINVWRQPWLHDSNQPHVTTTMIEGREEMKIAELIINSSITWNHELIQHIFNDRYAHEIAKIPLNLTQQEDAPMWRFSKSGTYSVRSAYYQLMENIIDDNHLKEKVAHSSSSNTVAASHSWTKPPAGALKCNVDTTCYMDHNLYGIGACIRDAQGRFDGKPEVAEAEALGLLEAMQWIQNSHMPMFHVETVCLQVVHAIRTNSRNNTEFGKIIDMCRNLINLNQN</sequence>
<evidence type="ECO:0000259" key="1">
    <source>
        <dbReference type="Pfam" id="PF13456"/>
    </source>
</evidence>
<dbReference type="GO" id="GO:0004523">
    <property type="term" value="F:RNA-DNA hybrid ribonuclease activity"/>
    <property type="evidence" value="ECO:0007669"/>
    <property type="project" value="InterPro"/>
</dbReference>
<dbReference type="InterPro" id="IPR002156">
    <property type="entry name" value="RNaseH_domain"/>
</dbReference>
<organism evidence="2 3">
    <name type="scientific">Trifolium subterraneum</name>
    <name type="common">Subterranean clover</name>
    <dbReference type="NCBI Taxonomy" id="3900"/>
    <lineage>
        <taxon>Eukaryota</taxon>
        <taxon>Viridiplantae</taxon>
        <taxon>Streptophyta</taxon>
        <taxon>Embryophyta</taxon>
        <taxon>Tracheophyta</taxon>
        <taxon>Spermatophyta</taxon>
        <taxon>Magnoliopsida</taxon>
        <taxon>eudicotyledons</taxon>
        <taxon>Gunneridae</taxon>
        <taxon>Pentapetalae</taxon>
        <taxon>rosids</taxon>
        <taxon>fabids</taxon>
        <taxon>Fabales</taxon>
        <taxon>Fabaceae</taxon>
        <taxon>Papilionoideae</taxon>
        <taxon>50 kb inversion clade</taxon>
        <taxon>NPAAA clade</taxon>
        <taxon>Hologalegina</taxon>
        <taxon>IRL clade</taxon>
        <taxon>Trifolieae</taxon>
        <taxon>Trifolium</taxon>
    </lineage>
</organism>
<dbReference type="OrthoDB" id="1435726at2759"/>
<gene>
    <name evidence="2" type="ORF">TSUD_97680</name>
</gene>
<evidence type="ECO:0000313" key="2">
    <source>
        <dbReference type="EMBL" id="GAU12957.1"/>
    </source>
</evidence>
<dbReference type="AlphaFoldDB" id="A0A2Z6MJ42"/>
<dbReference type="InterPro" id="IPR052929">
    <property type="entry name" value="RNase_H-like_EbsB-rel"/>
</dbReference>
<evidence type="ECO:0000313" key="3">
    <source>
        <dbReference type="Proteomes" id="UP000242715"/>
    </source>
</evidence>
<reference evidence="3" key="1">
    <citation type="journal article" date="2017" name="Front. Plant Sci.">
        <title>Climate Clever Clovers: New Paradigm to Reduce the Environmental Footprint of Ruminants by Breeding Low Methanogenic Forages Utilizing Haplotype Variation.</title>
        <authorList>
            <person name="Kaur P."/>
            <person name="Appels R."/>
            <person name="Bayer P.E."/>
            <person name="Keeble-Gagnere G."/>
            <person name="Wang J."/>
            <person name="Hirakawa H."/>
            <person name="Shirasawa K."/>
            <person name="Vercoe P."/>
            <person name="Stefanova K."/>
            <person name="Durmic Z."/>
            <person name="Nichols P."/>
            <person name="Revell C."/>
            <person name="Isobe S.N."/>
            <person name="Edwards D."/>
            <person name="Erskine W."/>
        </authorList>
    </citation>
    <scope>NUCLEOTIDE SEQUENCE [LARGE SCALE GENOMIC DNA]</scope>
    <source>
        <strain evidence="3">cv. Daliak</strain>
    </source>
</reference>